<dbReference type="GO" id="GO:0003677">
    <property type="term" value="F:DNA binding"/>
    <property type="evidence" value="ECO:0007669"/>
    <property type="project" value="UniProtKB-UniRule"/>
</dbReference>
<dbReference type="Pfam" id="PF00440">
    <property type="entry name" value="TetR_N"/>
    <property type="match status" value="1"/>
</dbReference>
<dbReference type="AlphaFoldDB" id="A0A7C0ZIQ4"/>
<dbReference type="PANTHER" id="PTHR43479:SF11">
    <property type="entry name" value="ACREF_ENVCD OPERON REPRESSOR-RELATED"/>
    <property type="match status" value="1"/>
</dbReference>
<dbReference type="InterPro" id="IPR049149">
    <property type="entry name" value="TetR/AcrR_C"/>
</dbReference>
<comment type="caution">
    <text evidence="4">The sequence shown here is derived from an EMBL/GenBank/DDBJ whole genome shotgun (WGS) entry which is preliminary data.</text>
</comment>
<gene>
    <name evidence="4" type="ORF">ENF18_06195</name>
</gene>
<feature type="DNA-binding region" description="H-T-H motif" evidence="2">
    <location>
        <begin position="31"/>
        <end position="50"/>
    </location>
</feature>
<evidence type="ECO:0000259" key="3">
    <source>
        <dbReference type="PROSITE" id="PS50977"/>
    </source>
</evidence>
<evidence type="ECO:0000256" key="1">
    <source>
        <dbReference type="ARBA" id="ARBA00023125"/>
    </source>
</evidence>
<dbReference type="Pfam" id="PF21303">
    <property type="entry name" value="TetR_C_39"/>
    <property type="match status" value="1"/>
</dbReference>
<dbReference type="InterPro" id="IPR009057">
    <property type="entry name" value="Homeodomain-like_sf"/>
</dbReference>
<accession>A0A7C0ZIQ4</accession>
<dbReference type="InterPro" id="IPR001647">
    <property type="entry name" value="HTH_TetR"/>
</dbReference>
<sequence length="238" mass="27533">MRIVKKPEVRKKEIIEAGLKVLYSKGYTQTTVQDIVDTAGIAKGTFYWYFRSKDELIDALAEDMREKLMDIAWGIVGDRALNASEKFYQVFNKIAIEKIRRFGEGIYVIIDFLIDPKNAQFQYILNKKSMEHFASVLAEIIKQGVDEGIFHVYSPYGAARIVSALLIQASDEIMERLKELRENGAVDIDRIKDIYRLYFDAIERVLGADRNKFSLWNNLSESIEAIDEFLKLLKKEDK</sequence>
<keyword evidence="1 2" id="KW-0238">DNA-binding</keyword>
<name>A0A7C0ZIQ4_UNCW3</name>
<dbReference type="EMBL" id="DQWE01000292">
    <property type="protein sequence ID" value="HDI83365.1"/>
    <property type="molecule type" value="Genomic_DNA"/>
</dbReference>
<evidence type="ECO:0000313" key="4">
    <source>
        <dbReference type="EMBL" id="HDI83365.1"/>
    </source>
</evidence>
<organism evidence="4">
    <name type="scientific">candidate division WOR-3 bacterium</name>
    <dbReference type="NCBI Taxonomy" id="2052148"/>
    <lineage>
        <taxon>Bacteria</taxon>
        <taxon>Bacteria division WOR-3</taxon>
    </lineage>
</organism>
<dbReference type="PROSITE" id="PS01081">
    <property type="entry name" value="HTH_TETR_1"/>
    <property type="match status" value="1"/>
</dbReference>
<dbReference type="InterPro" id="IPR023772">
    <property type="entry name" value="DNA-bd_HTH_TetR-type_CS"/>
</dbReference>
<dbReference type="Proteomes" id="UP000885847">
    <property type="component" value="Unassembled WGS sequence"/>
</dbReference>
<dbReference type="PRINTS" id="PR00455">
    <property type="entry name" value="HTHTETR"/>
</dbReference>
<proteinExistence type="predicted"/>
<dbReference type="PROSITE" id="PS50977">
    <property type="entry name" value="HTH_TETR_2"/>
    <property type="match status" value="1"/>
</dbReference>
<dbReference type="SUPFAM" id="SSF46689">
    <property type="entry name" value="Homeodomain-like"/>
    <property type="match status" value="1"/>
</dbReference>
<protein>
    <submittedName>
        <fullName evidence="4">TetR/AcrR family transcriptional regulator</fullName>
    </submittedName>
</protein>
<dbReference type="InterPro" id="IPR050624">
    <property type="entry name" value="HTH-type_Tx_Regulator"/>
</dbReference>
<reference evidence="4" key="1">
    <citation type="journal article" date="2020" name="mSystems">
        <title>Genome- and Community-Level Interaction Insights into Carbon Utilization and Element Cycling Functions of Hydrothermarchaeota in Hydrothermal Sediment.</title>
        <authorList>
            <person name="Zhou Z."/>
            <person name="Liu Y."/>
            <person name="Xu W."/>
            <person name="Pan J."/>
            <person name="Luo Z.H."/>
            <person name="Li M."/>
        </authorList>
    </citation>
    <scope>NUCLEOTIDE SEQUENCE [LARGE SCALE GENOMIC DNA]</scope>
    <source>
        <strain evidence="4">HyVt-102</strain>
    </source>
</reference>
<dbReference type="PANTHER" id="PTHR43479">
    <property type="entry name" value="ACREF/ENVCD OPERON REPRESSOR-RELATED"/>
    <property type="match status" value="1"/>
</dbReference>
<dbReference type="Gene3D" id="1.10.357.10">
    <property type="entry name" value="Tetracycline Repressor, domain 2"/>
    <property type="match status" value="1"/>
</dbReference>
<feature type="domain" description="HTH tetR-type" evidence="3">
    <location>
        <begin position="8"/>
        <end position="68"/>
    </location>
</feature>
<evidence type="ECO:0000256" key="2">
    <source>
        <dbReference type="PROSITE-ProRule" id="PRU00335"/>
    </source>
</evidence>